<protein>
    <recommendedName>
        <fullName evidence="3">Legume lectin domain-containing protein</fullName>
    </recommendedName>
</protein>
<comment type="caution">
    <text evidence="4">The sequence shown here is derived from an EMBL/GenBank/DDBJ whole genome shotgun (WGS) entry which is preliminary data.</text>
</comment>
<proteinExistence type="inferred from homology"/>
<dbReference type="InterPro" id="IPR050258">
    <property type="entry name" value="Leguminous_Lectin"/>
</dbReference>
<gene>
    <name evidence="4" type="ORF">DVH24_004398</name>
</gene>
<name>A0A498IED0_MALDO</name>
<dbReference type="PANTHER" id="PTHR32401">
    <property type="entry name" value="CONCANAVALIN A-LIKE LECTIN FAMILY PROTEIN"/>
    <property type="match status" value="1"/>
</dbReference>
<dbReference type="GO" id="GO:0030246">
    <property type="term" value="F:carbohydrate binding"/>
    <property type="evidence" value="ECO:0007669"/>
    <property type="project" value="UniProtKB-KW"/>
</dbReference>
<dbReference type="PANTHER" id="PTHR32401:SF50">
    <property type="entry name" value="OS07G0133000 PROTEIN"/>
    <property type="match status" value="1"/>
</dbReference>
<dbReference type="InterPro" id="IPR013320">
    <property type="entry name" value="ConA-like_dom_sf"/>
</dbReference>
<comment type="similarity">
    <text evidence="1">Belongs to the leguminous lectin family.</text>
</comment>
<keyword evidence="2" id="KW-0430">Lectin</keyword>
<evidence type="ECO:0000256" key="2">
    <source>
        <dbReference type="ARBA" id="ARBA00022734"/>
    </source>
</evidence>
<dbReference type="AlphaFoldDB" id="A0A498IED0"/>
<reference evidence="4 5" key="1">
    <citation type="submission" date="2018-10" db="EMBL/GenBank/DDBJ databases">
        <title>A high-quality apple genome assembly.</title>
        <authorList>
            <person name="Hu J."/>
        </authorList>
    </citation>
    <scope>NUCLEOTIDE SEQUENCE [LARGE SCALE GENOMIC DNA]</scope>
    <source>
        <strain evidence="5">cv. HFTH1</strain>
        <tissue evidence="4">Young leaf</tissue>
    </source>
</reference>
<keyword evidence="5" id="KW-1185">Reference proteome</keyword>
<dbReference type="InterPro" id="IPR001220">
    <property type="entry name" value="Legume_lectin_dom"/>
</dbReference>
<dbReference type="Pfam" id="PF00139">
    <property type="entry name" value="Lectin_legB"/>
    <property type="match status" value="1"/>
</dbReference>
<evidence type="ECO:0000313" key="5">
    <source>
        <dbReference type="Proteomes" id="UP000290289"/>
    </source>
</evidence>
<evidence type="ECO:0000313" key="4">
    <source>
        <dbReference type="EMBL" id="RXH80484.1"/>
    </source>
</evidence>
<dbReference type="Proteomes" id="UP000290289">
    <property type="component" value="Chromosome 12"/>
</dbReference>
<evidence type="ECO:0000259" key="3">
    <source>
        <dbReference type="Pfam" id="PF00139"/>
    </source>
</evidence>
<feature type="domain" description="Legume lectin" evidence="3">
    <location>
        <begin position="1"/>
        <end position="66"/>
    </location>
</feature>
<sequence>MQVWVGYDGAKKNIDVTLAPIVVYKPHIPLLSLKRDLSTVHNKIMYVGISSSTCSLITSHCVLEWRPGTRNCSLTTSPDKLLGGIVVPHQP</sequence>
<dbReference type="EMBL" id="RDQH01000338">
    <property type="protein sequence ID" value="RXH80484.1"/>
    <property type="molecule type" value="Genomic_DNA"/>
</dbReference>
<evidence type="ECO:0000256" key="1">
    <source>
        <dbReference type="ARBA" id="ARBA00007606"/>
    </source>
</evidence>
<dbReference type="SUPFAM" id="SSF49899">
    <property type="entry name" value="Concanavalin A-like lectins/glucanases"/>
    <property type="match status" value="1"/>
</dbReference>
<dbReference type="Gene3D" id="2.60.120.200">
    <property type="match status" value="1"/>
</dbReference>
<accession>A0A498IED0</accession>
<organism evidence="4 5">
    <name type="scientific">Malus domestica</name>
    <name type="common">Apple</name>
    <name type="synonym">Pyrus malus</name>
    <dbReference type="NCBI Taxonomy" id="3750"/>
    <lineage>
        <taxon>Eukaryota</taxon>
        <taxon>Viridiplantae</taxon>
        <taxon>Streptophyta</taxon>
        <taxon>Embryophyta</taxon>
        <taxon>Tracheophyta</taxon>
        <taxon>Spermatophyta</taxon>
        <taxon>Magnoliopsida</taxon>
        <taxon>eudicotyledons</taxon>
        <taxon>Gunneridae</taxon>
        <taxon>Pentapetalae</taxon>
        <taxon>rosids</taxon>
        <taxon>fabids</taxon>
        <taxon>Rosales</taxon>
        <taxon>Rosaceae</taxon>
        <taxon>Amygdaloideae</taxon>
        <taxon>Maleae</taxon>
        <taxon>Malus</taxon>
    </lineage>
</organism>